<evidence type="ECO:0000313" key="1">
    <source>
        <dbReference type="EMBL" id="JAE17873.1"/>
    </source>
</evidence>
<dbReference type="EMBL" id="GBRH01180023">
    <property type="protein sequence ID" value="JAE17873.1"/>
    <property type="molecule type" value="Transcribed_RNA"/>
</dbReference>
<name>A0A0A9TQS2_ARUDO</name>
<reference evidence="1" key="2">
    <citation type="journal article" date="2015" name="Data Brief">
        <title>Shoot transcriptome of the giant reed, Arundo donax.</title>
        <authorList>
            <person name="Barrero R.A."/>
            <person name="Guerrero F.D."/>
            <person name="Moolhuijzen P."/>
            <person name="Goolsby J.A."/>
            <person name="Tidwell J."/>
            <person name="Bellgard S.E."/>
            <person name="Bellgard M.I."/>
        </authorList>
    </citation>
    <scope>NUCLEOTIDE SEQUENCE</scope>
    <source>
        <tissue evidence="1">Shoot tissue taken approximately 20 cm above the soil surface</tissue>
    </source>
</reference>
<dbReference type="AlphaFoldDB" id="A0A0A9TQS2"/>
<sequence>MMTGGTAGALDGGAAGTSASGAGMQFYGDTRRSRAEAPQAVVEVPHTILCIQWPVGQRPPPTLVCSLGGVLGVRDGVRHSRKGAGANAGVVRVPSCAGHPLNLMSRAAVTCACSRSPPSAPAPAPPSQAPASLTRRTASSWMNRRLLISMCAVSSSLPLTTFTFGSSCSCRRFPSHVVKFGGTPSASTGSSLSAASILLSSR</sequence>
<organism evidence="1">
    <name type="scientific">Arundo donax</name>
    <name type="common">Giant reed</name>
    <name type="synonym">Donax arundinaceus</name>
    <dbReference type="NCBI Taxonomy" id="35708"/>
    <lineage>
        <taxon>Eukaryota</taxon>
        <taxon>Viridiplantae</taxon>
        <taxon>Streptophyta</taxon>
        <taxon>Embryophyta</taxon>
        <taxon>Tracheophyta</taxon>
        <taxon>Spermatophyta</taxon>
        <taxon>Magnoliopsida</taxon>
        <taxon>Liliopsida</taxon>
        <taxon>Poales</taxon>
        <taxon>Poaceae</taxon>
        <taxon>PACMAD clade</taxon>
        <taxon>Arundinoideae</taxon>
        <taxon>Arundineae</taxon>
        <taxon>Arundo</taxon>
    </lineage>
</organism>
<proteinExistence type="predicted"/>
<accession>A0A0A9TQS2</accession>
<protein>
    <submittedName>
        <fullName evidence="1">Uncharacterized protein</fullName>
    </submittedName>
</protein>
<reference evidence="1" key="1">
    <citation type="submission" date="2014-09" db="EMBL/GenBank/DDBJ databases">
        <authorList>
            <person name="Magalhaes I.L.F."/>
            <person name="Oliveira U."/>
            <person name="Santos F.R."/>
            <person name="Vidigal T.H.D.A."/>
            <person name="Brescovit A.D."/>
            <person name="Santos A.J."/>
        </authorList>
    </citation>
    <scope>NUCLEOTIDE SEQUENCE</scope>
    <source>
        <tissue evidence="1">Shoot tissue taken approximately 20 cm above the soil surface</tissue>
    </source>
</reference>